<dbReference type="GO" id="GO:0000822">
    <property type="term" value="F:inositol hexakisphosphate binding"/>
    <property type="evidence" value="ECO:0007669"/>
    <property type="project" value="TreeGrafter"/>
</dbReference>
<dbReference type="GeneID" id="30991878"/>
<protein>
    <recommendedName>
        <fullName evidence="2">SPX domain-containing protein</fullName>
    </recommendedName>
</protein>
<reference evidence="3 4" key="1">
    <citation type="journal article" date="2016" name="Proc. Natl. Acad. Sci. U.S.A.">
        <title>Comparative genomics of biotechnologically important yeasts.</title>
        <authorList>
            <person name="Riley R."/>
            <person name="Haridas S."/>
            <person name="Wolfe K.H."/>
            <person name="Lopes M.R."/>
            <person name="Hittinger C.T."/>
            <person name="Goeker M."/>
            <person name="Salamov A.A."/>
            <person name="Wisecaver J.H."/>
            <person name="Long T.M."/>
            <person name="Calvey C.H."/>
            <person name="Aerts A.L."/>
            <person name="Barry K.W."/>
            <person name="Choi C."/>
            <person name="Clum A."/>
            <person name="Coughlan A.Y."/>
            <person name="Deshpande S."/>
            <person name="Douglass A.P."/>
            <person name="Hanson S.J."/>
            <person name="Klenk H.-P."/>
            <person name="LaButti K.M."/>
            <person name="Lapidus A."/>
            <person name="Lindquist E.A."/>
            <person name="Lipzen A.M."/>
            <person name="Meier-Kolthoff J.P."/>
            <person name="Ohm R.A."/>
            <person name="Otillar R.P."/>
            <person name="Pangilinan J.L."/>
            <person name="Peng Y."/>
            <person name="Rokas A."/>
            <person name="Rosa C.A."/>
            <person name="Scheuner C."/>
            <person name="Sibirny A.A."/>
            <person name="Slot J.C."/>
            <person name="Stielow J.B."/>
            <person name="Sun H."/>
            <person name="Kurtzman C.P."/>
            <person name="Blackwell M."/>
            <person name="Grigoriev I.V."/>
            <person name="Jeffries T.W."/>
        </authorList>
    </citation>
    <scope>NUCLEOTIDE SEQUENCE [LARGE SCALE GENOMIC DNA]</scope>
    <source>
        <strain evidence="4">ATCC 18201 / CBS 1600 / BCRC 20928 / JCM 3617 / NBRC 0987 / NRRL Y-1542</strain>
    </source>
</reference>
<evidence type="ECO:0000256" key="1">
    <source>
        <dbReference type="SAM" id="MobiDB-lite"/>
    </source>
</evidence>
<dbReference type="Proteomes" id="UP000094389">
    <property type="component" value="Unassembled WGS sequence"/>
</dbReference>
<dbReference type="GO" id="GO:0006817">
    <property type="term" value="P:phosphate ion transport"/>
    <property type="evidence" value="ECO:0007669"/>
    <property type="project" value="TreeGrafter"/>
</dbReference>
<feature type="non-terminal residue" evidence="3">
    <location>
        <position position="182"/>
    </location>
</feature>
<dbReference type="PANTHER" id="PTHR10783">
    <property type="entry name" value="XENOTROPIC AND POLYTROPIC RETROVIRUS RECEPTOR 1-RELATED"/>
    <property type="match status" value="1"/>
</dbReference>
<dbReference type="Pfam" id="PF03105">
    <property type="entry name" value="SPX"/>
    <property type="match status" value="1"/>
</dbReference>
<dbReference type="InterPro" id="IPR004331">
    <property type="entry name" value="SPX_dom"/>
</dbReference>
<dbReference type="OrthoDB" id="9970435at2759"/>
<feature type="region of interest" description="Disordered" evidence="1">
    <location>
        <begin position="65"/>
        <end position="95"/>
    </location>
</feature>
<dbReference type="RefSeq" id="XP_020071673.1">
    <property type="nucleotide sequence ID" value="XM_020217482.1"/>
</dbReference>
<keyword evidence="4" id="KW-1185">Reference proteome</keyword>
<organism evidence="3 4">
    <name type="scientific">Cyberlindnera jadinii (strain ATCC 18201 / CBS 1600 / BCRC 20928 / JCM 3617 / NBRC 0987 / NRRL Y-1542)</name>
    <name type="common">Torula yeast</name>
    <name type="synonym">Candida utilis</name>
    <dbReference type="NCBI Taxonomy" id="983966"/>
    <lineage>
        <taxon>Eukaryota</taxon>
        <taxon>Fungi</taxon>
        <taxon>Dikarya</taxon>
        <taxon>Ascomycota</taxon>
        <taxon>Saccharomycotina</taxon>
        <taxon>Saccharomycetes</taxon>
        <taxon>Phaffomycetales</taxon>
        <taxon>Phaffomycetaceae</taxon>
        <taxon>Cyberlindnera</taxon>
    </lineage>
</organism>
<feature type="domain" description="SPX" evidence="2">
    <location>
        <begin position="1"/>
        <end position="182"/>
    </location>
</feature>
<dbReference type="PANTHER" id="PTHR10783:SF103">
    <property type="entry name" value="SOLUTE CARRIER FAMILY 53 MEMBER 1"/>
    <property type="match status" value="1"/>
</dbReference>
<gene>
    <name evidence="3" type="ORF">CYBJADRAFT_193439</name>
</gene>
<dbReference type="EMBL" id="KV453927">
    <property type="protein sequence ID" value="ODV74634.1"/>
    <property type="molecule type" value="Genomic_DNA"/>
</dbReference>
<evidence type="ECO:0000259" key="2">
    <source>
        <dbReference type="PROSITE" id="PS51382"/>
    </source>
</evidence>
<dbReference type="AlphaFoldDB" id="A0A1E4S545"/>
<evidence type="ECO:0000313" key="3">
    <source>
        <dbReference type="EMBL" id="ODV74634.1"/>
    </source>
</evidence>
<dbReference type="GO" id="GO:0005794">
    <property type="term" value="C:Golgi apparatus"/>
    <property type="evidence" value="ECO:0007669"/>
    <property type="project" value="TreeGrafter"/>
</dbReference>
<feature type="region of interest" description="Disordered" evidence="1">
    <location>
        <begin position="110"/>
        <end position="136"/>
    </location>
</feature>
<dbReference type="GO" id="GO:0016036">
    <property type="term" value="P:cellular response to phosphate starvation"/>
    <property type="evidence" value="ECO:0007669"/>
    <property type="project" value="TreeGrafter"/>
</dbReference>
<evidence type="ECO:0000313" key="4">
    <source>
        <dbReference type="Proteomes" id="UP000094389"/>
    </source>
</evidence>
<accession>A0A1E4S545</accession>
<dbReference type="PROSITE" id="PS51382">
    <property type="entry name" value="SPX"/>
    <property type="match status" value="1"/>
</dbReference>
<dbReference type="GO" id="GO:0005886">
    <property type="term" value="C:plasma membrane"/>
    <property type="evidence" value="ECO:0007669"/>
    <property type="project" value="TreeGrafter"/>
</dbReference>
<dbReference type="STRING" id="983966.A0A1E4S545"/>
<proteinExistence type="predicted"/>
<name>A0A1E4S545_CYBJN</name>
<sequence>MKFAENLSENMVPEWRDKYLDYKGGKKLIKKIAQSPSFLAKSLLSTPGTSSAAAERLRAFTLTQNNRSTTPGSFELPPAAVDPTESLNNDDASNDRTPLLRATSNLEHTLSSTGSLTGEIHQRKSASNRASVPATYSGGSAELVEGISMDTMNDTSISEFTEWLDKQLAKIEGFYKEREDNM</sequence>